<dbReference type="InterPro" id="IPR057244">
    <property type="entry name" value="GAIN_B"/>
</dbReference>
<dbReference type="Pfam" id="PF00754">
    <property type="entry name" value="F5_F8_type_C"/>
    <property type="match status" value="1"/>
</dbReference>
<name>A0A8B7Y8B2_ACAPL</name>
<evidence type="ECO:0000256" key="3">
    <source>
        <dbReference type="ARBA" id="ARBA00022475"/>
    </source>
</evidence>
<dbReference type="Pfam" id="PF01825">
    <property type="entry name" value="GPS"/>
    <property type="match status" value="1"/>
</dbReference>
<keyword evidence="3" id="KW-1003">Cell membrane</keyword>
<keyword evidence="4 10" id="KW-0812">Transmembrane</keyword>
<dbReference type="GO" id="GO:0007189">
    <property type="term" value="P:adenylate cyclase-activating G protein-coupled receptor signaling pathway"/>
    <property type="evidence" value="ECO:0007669"/>
    <property type="project" value="TreeGrafter"/>
</dbReference>
<gene>
    <name evidence="16" type="primary">LOC110978637</name>
</gene>
<dbReference type="InterPro" id="IPR000421">
    <property type="entry name" value="FA58C"/>
</dbReference>
<feature type="transmembrane region" description="Helical" evidence="10">
    <location>
        <begin position="936"/>
        <end position="956"/>
    </location>
</feature>
<feature type="region of interest" description="Disordered" evidence="9">
    <location>
        <begin position="239"/>
        <end position="264"/>
    </location>
</feature>
<feature type="chain" id="PRO_5034389534" evidence="11">
    <location>
        <begin position="27"/>
        <end position="1191"/>
    </location>
</feature>
<dbReference type="SMART" id="SM00231">
    <property type="entry name" value="FA58C"/>
    <property type="match status" value="2"/>
</dbReference>
<keyword evidence="8" id="KW-0325">Glycoprotein</keyword>
<dbReference type="GO" id="GO:0004930">
    <property type="term" value="F:G protein-coupled receptor activity"/>
    <property type="evidence" value="ECO:0007669"/>
    <property type="project" value="InterPro"/>
</dbReference>
<feature type="domain" description="F5/8 type C" evidence="12">
    <location>
        <begin position="220"/>
        <end position="369"/>
    </location>
</feature>
<dbReference type="KEGG" id="aplc:110978637"/>
<evidence type="ECO:0000256" key="10">
    <source>
        <dbReference type="SAM" id="Phobius"/>
    </source>
</evidence>
<dbReference type="OrthoDB" id="347083at2759"/>
<feature type="compositionally biased region" description="Polar residues" evidence="9">
    <location>
        <begin position="477"/>
        <end position="504"/>
    </location>
</feature>
<feature type="domain" description="G-protein coupled receptors family 2 profile 2" evidence="14">
    <location>
        <begin position="897"/>
        <end position="1135"/>
    </location>
</feature>
<keyword evidence="6 10" id="KW-0472">Membrane</keyword>
<dbReference type="GeneID" id="110978637"/>
<dbReference type="InterPro" id="IPR046338">
    <property type="entry name" value="GAIN_dom_sf"/>
</dbReference>
<evidence type="ECO:0000259" key="14">
    <source>
        <dbReference type="PROSITE" id="PS50261"/>
    </source>
</evidence>
<organism evidence="15 16">
    <name type="scientific">Acanthaster planci</name>
    <name type="common">Crown-of-thorns starfish</name>
    <dbReference type="NCBI Taxonomy" id="133434"/>
    <lineage>
        <taxon>Eukaryota</taxon>
        <taxon>Metazoa</taxon>
        <taxon>Echinodermata</taxon>
        <taxon>Eleutherozoa</taxon>
        <taxon>Asterozoa</taxon>
        <taxon>Asteroidea</taxon>
        <taxon>Valvatacea</taxon>
        <taxon>Valvatida</taxon>
        <taxon>Acanthasteridae</taxon>
        <taxon>Acanthaster</taxon>
    </lineage>
</organism>
<dbReference type="RefSeq" id="XP_022089463.1">
    <property type="nucleotide sequence ID" value="XM_022233771.1"/>
</dbReference>
<evidence type="ECO:0000256" key="5">
    <source>
        <dbReference type="ARBA" id="ARBA00022989"/>
    </source>
</evidence>
<evidence type="ECO:0000256" key="1">
    <source>
        <dbReference type="ARBA" id="ARBA00004651"/>
    </source>
</evidence>
<dbReference type="Pfam" id="PF16489">
    <property type="entry name" value="GAIN"/>
    <property type="match status" value="1"/>
</dbReference>
<feature type="domain" description="GAIN-B" evidence="13">
    <location>
        <begin position="744"/>
        <end position="885"/>
    </location>
</feature>
<feature type="transmembrane region" description="Helical" evidence="10">
    <location>
        <begin position="1042"/>
        <end position="1068"/>
    </location>
</feature>
<dbReference type="SUPFAM" id="SSF49785">
    <property type="entry name" value="Galactose-binding domain-like"/>
    <property type="match status" value="2"/>
</dbReference>
<dbReference type="Gene3D" id="2.60.220.50">
    <property type="match status" value="1"/>
</dbReference>
<keyword evidence="7" id="KW-1015">Disulfide bond</keyword>
<proteinExistence type="inferred from homology"/>
<dbReference type="PROSITE" id="PS50022">
    <property type="entry name" value="FA58C_3"/>
    <property type="match status" value="2"/>
</dbReference>
<feature type="transmembrane region" description="Helical" evidence="10">
    <location>
        <begin position="899"/>
        <end position="924"/>
    </location>
</feature>
<dbReference type="GO" id="GO:0007166">
    <property type="term" value="P:cell surface receptor signaling pathway"/>
    <property type="evidence" value="ECO:0007669"/>
    <property type="project" value="InterPro"/>
</dbReference>
<dbReference type="AlphaFoldDB" id="A0A8B7Y8B2"/>
<comment type="similarity">
    <text evidence="2">Belongs to the G-protein coupled receptor 2 family. Adhesion G-protein coupled receptor (ADGR) subfamily.</text>
</comment>
<feature type="transmembrane region" description="Helical" evidence="10">
    <location>
        <begin position="1002"/>
        <end position="1022"/>
    </location>
</feature>
<reference evidence="16" key="1">
    <citation type="submission" date="2025-08" db="UniProtKB">
        <authorList>
            <consortium name="RefSeq"/>
        </authorList>
    </citation>
    <scope>IDENTIFICATION</scope>
</reference>
<dbReference type="Gene3D" id="2.60.120.260">
    <property type="entry name" value="Galactose-binding domain-like"/>
    <property type="match status" value="2"/>
</dbReference>
<sequence>MMVLSEGVLQLMLLQVILSLVTVCMASGVICSENPLGMESSAIPDAMVSASTSDSSHSAANARLNHNSAGWKSRSYDKDPWIQVAFQGAALLGMLSTQAPDQLDPPPEGTLFEMQLLAKGDAGEWIRYPLVLSANYEAGGEIVDFTFERSLRVTVLRLYIVTTPLIGLRMELYGCYENPDTECAVDADCDAASTCIDTYCACALSVSSLLFGSSPTCSECWSPLGLESGKIIDSQISASTSRSTGPHTNARIGNPGAWSPEDSDTSPWLMVQFNETTRVTGMRTKGEVIYILGFPNRDFVRKAKIEYGIMGNNYPIEENGEPKIFTLNNDENEVVTNIFPCPVETDFIKLTVVSPEASKVGLRLELLGCDLQTTTSPGTCTVDADCQQGPMHNCVQQRCLLVIPTTESWSTLETTSVRQTTEIVPTTEQATTDAPTTMMAQTTTEPVTTGKIVSPSEPTTEASTTTDAETTVEPTTISLPTDVTSTEAAEPSTAQPTSLASTTRTDVLSTARYTTFLMTSVDSSNTPVCLPGDVVTATGPSVNTEGVYDETVPSHSEEFLDALRREADIEGLGEQDTASLCSALAGSGGGISQGVTHVGLKVLMQVTANKTKPILSQDLVASVRFLDTVANSDWDSADANNSRATLEKMVNVGSNLLNSGNEKPWKDSEVKHTLSGPIQIVNSLEKMALKVGAKLEKESSVEVTSENIDIDLYGVSSDDLLLSGWKWNSSDAKFMAAITAQEFQMKNFSAYERALLVGGVFRNIAALSSSDIPSNDMAMSSENGQRLQSDIVTVMASGMDTISVSVSYSTPKNLGDVVIKEHEVPEFSCAFWEFNDSSSTPGSGRWSDLGCYVLKSDEENSDDEVSCFCNHTTNFAVLMQVVDKPVPAEPDIHSHVLQILTYTCLTLSIISLLVSLAVFLYLGSSLASERLTIHKNLMLAMLLATVLFLLGVASNLDVIPCKIVAILLHYLFLAVFCWTLVEGIHLYRQVIAVFEQGGSKLALYYVAGWGVPAVVVGISLGIKYNLYGAGPHCWLTAKDGLIWAFVGPVILIITVNMIVLIMVVVVVTRAAALKCQTNLDRIRAACKSAMMLVPLLGISWIIGLFTQYSMALEYAFVILNGLQGFFMFVFYCLLSSEVRTALRHEMKKRADRNMDSSGNVVKTNIWTLSSNKTAHIRLVKVAPSAQNSDEA</sequence>
<feature type="transmembrane region" description="Helical" evidence="10">
    <location>
        <begin position="1089"/>
        <end position="1108"/>
    </location>
</feature>
<keyword evidence="15" id="KW-1185">Reference proteome</keyword>
<protein>
    <submittedName>
        <fullName evidence="16">Adhesion G protein-coupled receptor L3-like isoform X1</fullName>
    </submittedName>
</protein>
<accession>A0A8B7Y8B2</accession>
<dbReference type="GO" id="GO:0005886">
    <property type="term" value="C:plasma membrane"/>
    <property type="evidence" value="ECO:0007669"/>
    <property type="project" value="UniProtKB-SubCell"/>
</dbReference>
<feature type="region of interest" description="Disordered" evidence="9">
    <location>
        <begin position="444"/>
        <end position="504"/>
    </location>
</feature>
<evidence type="ECO:0000256" key="9">
    <source>
        <dbReference type="SAM" id="MobiDB-lite"/>
    </source>
</evidence>
<feature type="transmembrane region" description="Helical" evidence="10">
    <location>
        <begin position="1114"/>
        <end position="1134"/>
    </location>
</feature>
<evidence type="ECO:0000256" key="7">
    <source>
        <dbReference type="ARBA" id="ARBA00023157"/>
    </source>
</evidence>
<evidence type="ECO:0000259" key="12">
    <source>
        <dbReference type="PROSITE" id="PS50022"/>
    </source>
</evidence>
<dbReference type="SMART" id="SM00303">
    <property type="entry name" value="GPS"/>
    <property type="match status" value="1"/>
</dbReference>
<feature type="domain" description="F5/8 type C" evidence="12">
    <location>
        <begin position="31"/>
        <end position="175"/>
    </location>
</feature>
<dbReference type="PANTHER" id="PTHR12011:SF471">
    <property type="entry name" value="G-PROTEIN COUPLED RECEPTORS FAMILY 2 PROFILE 2 DOMAIN-CONTAINING PROTEIN"/>
    <property type="match status" value="1"/>
</dbReference>
<evidence type="ECO:0000313" key="15">
    <source>
        <dbReference type="Proteomes" id="UP000694845"/>
    </source>
</evidence>
<dbReference type="InterPro" id="IPR000832">
    <property type="entry name" value="GPCR_2_secretin-like"/>
</dbReference>
<dbReference type="CDD" id="cd00057">
    <property type="entry name" value="FA58C"/>
    <property type="match status" value="1"/>
</dbReference>
<dbReference type="InterPro" id="IPR000203">
    <property type="entry name" value="GPS"/>
</dbReference>
<evidence type="ECO:0000256" key="4">
    <source>
        <dbReference type="ARBA" id="ARBA00022692"/>
    </source>
</evidence>
<dbReference type="PRINTS" id="PR00249">
    <property type="entry name" value="GPCRSECRETIN"/>
</dbReference>
<dbReference type="InterPro" id="IPR008979">
    <property type="entry name" value="Galactose-bd-like_sf"/>
</dbReference>
<evidence type="ECO:0000256" key="8">
    <source>
        <dbReference type="ARBA" id="ARBA00023180"/>
    </source>
</evidence>
<feature type="transmembrane region" description="Helical" evidence="10">
    <location>
        <begin position="962"/>
        <end position="981"/>
    </location>
</feature>
<comment type="subcellular location">
    <subcellularLocation>
        <location evidence="1">Cell membrane</location>
        <topology evidence="1">Multi-pass membrane protein</topology>
    </subcellularLocation>
</comment>
<evidence type="ECO:0000256" key="2">
    <source>
        <dbReference type="ARBA" id="ARBA00007343"/>
    </source>
</evidence>
<dbReference type="InterPro" id="IPR017981">
    <property type="entry name" value="GPCR_2-like_7TM"/>
</dbReference>
<dbReference type="PANTHER" id="PTHR12011">
    <property type="entry name" value="ADHESION G-PROTEIN COUPLED RECEPTOR"/>
    <property type="match status" value="1"/>
</dbReference>
<feature type="signal peptide" evidence="11">
    <location>
        <begin position="1"/>
        <end position="26"/>
    </location>
</feature>
<dbReference type="Gene3D" id="1.20.1070.10">
    <property type="entry name" value="Rhodopsin 7-helix transmembrane proteins"/>
    <property type="match status" value="1"/>
</dbReference>
<dbReference type="FunFam" id="1.20.1070.10:FF:000058">
    <property type="entry name" value="Adhesion G protein-coupled receptor F5"/>
    <property type="match status" value="1"/>
</dbReference>
<evidence type="ECO:0000256" key="6">
    <source>
        <dbReference type="ARBA" id="ARBA00023136"/>
    </source>
</evidence>
<dbReference type="InterPro" id="IPR032471">
    <property type="entry name" value="AGRL2-4_GAIN_subdom_A"/>
</dbReference>
<keyword evidence="5 10" id="KW-1133">Transmembrane helix</keyword>
<dbReference type="PROSITE" id="PS50261">
    <property type="entry name" value="G_PROTEIN_RECEP_F2_4"/>
    <property type="match status" value="1"/>
</dbReference>
<dbReference type="Pfam" id="PF00002">
    <property type="entry name" value="7tm_2"/>
    <property type="match status" value="1"/>
</dbReference>
<dbReference type="Proteomes" id="UP000694845">
    <property type="component" value="Unplaced"/>
</dbReference>
<dbReference type="PROSITE" id="PS50221">
    <property type="entry name" value="GAIN_B"/>
    <property type="match status" value="1"/>
</dbReference>
<feature type="compositionally biased region" description="Low complexity" evidence="9">
    <location>
        <begin position="453"/>
        <end position="476"/>
    </location>
</feature>
<evidence type="ECO:0000256" key="11">
    <source>
        <dbReference type="SAM" id="SignalP"/>
    </source>
</evidence>
<evidence type="ECO:0000259" key="13">
    <source>
        <dbReference type="PROSITE" id="PS50221"/>
    </source>
</evidence>
<evidence type="ECO:0000313" key="16">
    <source>
        <dbReference type="RefSeq" id="XP_022089463.1"/>
    </source>
</evidence>
<keyword evidence="11" id="KW-0732">Signal</keyword>